<evidence type="ECO:0000256" key="7">
    <source>
        <dbReference type="HAMAP-Rule" id="MF_03150"/>
    </source>
</evidence>
<keyword evidence="5 7" id="KW-0648">Protein biosynthesis</keyword>
<dbReference type="GO" id="GO:0005739">
    <property type="term" value="C:mitochondrion"/>
    <property type="evidence" value="ECO:0007669"/>
    <property type="project" value="UniProtKB-SubCell"/>
</dbReference>
<dbReference type="PANTHER" id="PTHR11895">
    <property type="entry name" value="TRANSAMIDASE"/>
    <property type="match status" value="1"/>
</dbReference>
<comment type="catalytic activity">
    <reaction evidence="6 7">
        <text>L-glutamyl-tRNA(Gln) + L-glutamine + ATP + H2O = L-glutaminyl-tRNA(Gln) + L-glutamate + ADP + phosphate + H(+)</text>
        <dbReference type="Rhea" id="RHEA:17521"/>
        <dbReference type="Rhea" id="RHEA-COMP:9681"/>
        <dbReference type="Rhea" id="RHEA-COMP:9684"/>
        <dbReference type="ChEBI" id="CHEBI:15377"/>
        <dbReference type="ChEBI" id="CHEBI:15378"/>
        <dbReference type="ChEBI" id="CHEBI:29985"/>
        <dbReference type="ChEBI" id="CHEBI:30616"/>
        <dbReference type="ChEBI" id="CHEBI:43474"/>
        <dbReference type="ChEBI" id="CHEBI:58359"/>
        <dbReference type="ChEBI" id="CHEBI:78520"/>
        <dbReference type="ChEBI" id="CHEBI:78521"/>
        <dbReference type="ChEBI" id="CHEBI:456216"/>
        <dbReference type="EC" id="6.3.5.7"/>
    </reaction>
</comment>
<dbReference type="EC" id="6.3.5.7" evidence="7"/>
<dbReference type="InterPro" id="IPR004412">
    <property type="entry name" value="GatA"/>
</dbReference>
<keyword evidence="3 7" id="KW-0547">Nucleotide-binding</keyword>
<comment type="similarity">
    <text evidence="1 7">Belongs to the amidase family. GatA subfamily.</text>
</comment>
<evidence type="ECO:0000256" key="4">
    <source>
        <dbReference type="ARBA" id="ARBA00022840"/>
    </source>
</evidence>
<dbReference type="PROSITE" id="PS00571">
    <property type="entry name" value="AMIDASES"/>
    <property type="match status" value="1"/>
</dbReference>
<dbReference type="GO" id="GO:0050567">
    <property type="term" value="F:glutaminyl-tRNA synthase (glutamine-hydrolyzing) activity"/>
    <property type="evidence" value="ECO:0007669"/>
    <property type="project" value="UniProtKB-UniRule"/>
</dbReference>
<feature type="domain" description="Amidase" evidence="10">
    <location>
        <begin position="45"/>
        <end position="501"/>
    </location>
</feature>
<keyword evidence="8" id="KW-0175">Coiled coil</keyword>
<evidence type="ECO:0000313" key="11">
    <source>
        <dbReference type="EMBL" id="KAG4413362.1"/>
    </source>
</evidence>
<evidence type="ECO:0000256" key="1">
    <source>
        <dbReference type="ARBA" id="ARBA00008069"/>
    </source>
</evidence>
<evidence type="ECO:0000256" key="5">
    <source>
        <dbReference type="ARBA" id="ARBA00022917"/>
    </source>
</evidence>
<keyword evidence="2 7" id="KW-0436">Ligase</keyword>
<keyword evidence="4 7" id="KW-0067">ATP-binding</keyword>
<evidence type="ECO:0000256" key="9">
    <source>
        <dbReference type="SAM" id="MobiDB-lite"/>
    </source>
</evidence>
<keyword evidence="12" id="KW-1185">Reference proteome</keyword>
<dbReference type="GO" id="GO:0070681">
    <property type="term" value="P:glutaminyl-tRNAGln biosynthesis via transamidation"/>
    <property type="evidence" value="ECO:0007669"/>
    <property type="project" value="UniProtKB-UniRule"/>
</dbReference>
<comment type="caution">
    <text evidence="11">The sequence shown here is derived from an EMBL/GenBank/DDBJ whole genome shotgun (WGS) entry which is preliminary data.</text>
</comment>
<dbReference type="Gene3D" id="3.90.1300.10">
    <property type="entry name" value="Amidase signature (AS) domain"/>
    <property type="match status" value="1"/>
</dbReference>
<evidence type="ECO:0000256" key="3">
    <source>
        <dbReference type="ARBA" id="ARBA00022741"/>
    </source>
</evidence>
<accession>A0A8H7T587</accession>
<dbReference type="Proteomes" id="UP000664132">
    <property type="component" value="Unassembled WGS sequence"/>
</dbReference>
<comment type="function">
    <text evidence="7">Allows the formation of correctly charged Gln-tRNA(Gln) through the transamidation of misacylated Glu-tRNA(Gln) in the mitochondria. The reaction takes place in the presence of glutamine and ATP through an activated gamma-phospho-Glu-tRNA(Gln).</text>
</comment>
<dbReference type="SUPFAM" id="SSF75304">
    <property type="entry name" value="Amidase signature (AS) enzymes"/>
    <property type="match status" value="1"/>
</dbReference>
<dbReference type="InterPro" id="IPR023631">
    <property type="entry name" value="Amidase_dom"/>
</dbReference>
<dbReference type="GO" id="GO:0005524">
    <property type="term" value="F:ATP binding"/>
    <property type="evidence" value="ECO:0007669"/>
    <property type="project" value="UniProtKB-KW"/>
</dbReference>
<sequence>MKNIRRVYAPPPASKAEHPSSNVFITKCGQYKKVPTPKAWNGKPILVAVKDNISTENSPTTCASTILQTHTSPFPAEVITRLKNGNHRATIVGKTNMDEFGMGSHSMNSFLGPVQNSGPFHRHSVGGSSGGSAVAVATDKCVAALGTDTGGSIRLPAAYTGIVGFKPSYGMVSRWGVIPYANSLDTVGLLASNVKLTRVAFDKINGFDPKDPTSITEASRARMEAQREEDLLQEFQRKVRAGEADTSKIKTVFKNKKIGVPLEYNIAELDQGVREAWQKALQYFQEHGATIVPVSLPNTKHALSAYYVLAPAEAASNLSKYDGVRYGSRLDASDGAGDVLYSNTRGSGFGDEVKRRILLGSYTLSSEAIDNYFIKAQKVRRLVQRDFDRVFAISNPLRPAEQFDLSTMDESIELDDKLGPPQVDFIVCPTAPTPPPTQKAVSEQSPVDTYMNDVFTVPASLAGLPAISIPFPIAVEHRISGRPDFAGIQIIGQYSDDSRVLGAARELEKLVQVATSAAPTEEPLVKVFDWGIKKHEVQPKPRKLASVALPKTWIAKLKMDTWKARQRQKRAEDAMLPEAVEAEKKRIDEKFEDALKTWDAIKPQTTGTKKSSVGTQDMKTDLDKSQDLEFHEAFTAWQTSISSKKPTTFEEAQEDLDTFFESWDLKEKKKQNEEQEQEPATRNDKEISRGYYD</sequence>
<dbReference type="GO" id="GO:0030956">
    <property type="term" value="C:glutamyl-tRNA(Gln) amidotransferase complex"/>
    <property type="evidence" value="ECO:0007669"/>
    <property type="project" value="UniProtKB-UniRule"/>
</dbReference>
<keyword evidence="7" id="KW-0496">Mitochondrion</keyword>
<dbReference type="PANTHER" id="PTHR11895:SF7">
    <property type="entry name" value="GLUTAMYL-TRNA(GLN) AMIDOTRANSFERASE SUBUNIT A, MITOCHONDRIAL"/>
    <property type="match status" value="1"/>
</dbReference>
<dbReference type="GO" id="GO:0032543">
    <property type="term" value="P:mitochondrial translation"/>
    <property type="evidence" value="ECO:0007669"/>
    <property type="project" value="UniProtKB-UniRule"/>
</dbReference>
<dbReference type="HAMAP" id="MF_00120">
    <property type="entry name" value="GatA"/>
    <property type="match status" value="1"/>
</dbReference>
<dbReference type="InterPro" id="IPR020556">
    <property type="entry name" value="Amidase_CS"/>
</dbReference>
<evidence type="ECO:0000313" key="12">
    <source>
        <dbReference type="Proteomes" id="UP000664132"/>
    </source>
</evidence>
<feature type="coiled-coil region" evidence="8">
    <location>
        <begin position="218"/>
        <end position="245"/>
    </location>
</feature>
<comment type="subunit">
    <text evidence="7">Subunit of the heterotrimeric GatCAB amidotransferase (AdT) complex, composed of A, B and C subunits.</text>
</comment>
<evidence type="ECO:0000256" key="8">
    <source>
        <dbReference type="SAM" id="Coils"/>
    </source>
</evidence>
<reference evidence="11" key="1">
    <citation type="submission" date="2021-02" db="EMBL/GenBank/DDBJ databases">
        <title>Genome sequence Cadophora malorum strain M34.</title>
        <authorList>
            <person name="Stefanovic E."/>
            <person name="Vu D."/>
            <person name="Scully C."/>
            <person name="Dijksterhuis J."/>
            <person name="Roader J."/>
            <person name="Houbraken J."/>
        </authorList>
    </citation>
    <scope>NUCLEOTIDE SEQUENCE</scope>
    <source>
        <strain evidence="11">M34</strain>
    </source>
</reference>
<dbReference type="InterPro" id="IPR000120">
    <property type="entry name" value="Amidase"/>
</dbReference>
<protein>
    <recommendedName>
        <fullName evidence="7">Glutamyl-tRNA(Gln) amidotransferase subunit A, mitochondrial</fullName>
        <shortName evidence="7">Glu-AdT subunit A</shortName>
        <ecNumber evidence="7">6.3.5.7</ecNumber>
    </recommendedName>
</protein>
<feature type="active site" description="Acyl-ester intermediate" evidence="7">
    <location>
        <position position="152"/>
    </location>
</feature>
<dbReference type="InterPro" id="IPR036928">
    <property type="entry name" value="AS_sf"/>
</dbReference>
<feature type="region of interest" description="Disordered" evidence="9">
    <location>
        <begin position="663"/>
        <end position="693"/>
    </location>
</feature>
<evidence type="ECO:0000256" key="2">
    <source>
        <dbReference type="ARBA" id="ARBA00022598"/>
    </source>
</evidence>
<comment type="subcellular location">
    <subcellularLocation>
        <location evidence="7">Mitochondrion</location>
    </subcellularLocation>
</comment>
<evidence type="ECO:0000259" key="10">
    <source>
        <dbReference type="Pfam" id="PF01425"/>
    </source>
</evidence>
<organism evidence="11 12">
    <name type="scientific">Cadophora malorum</name>
    <dbReference type="NCBI Taxonomy" id="108018"/>
    <lineage>
        <taxon>Eukaryota</taxon>
        <taxon>Fungi</taxon>
        <taxon>Dikarya</taxon>
        <taxon>Ascomycota</taxon>
        <taxon>Pezizomycotina</taxon>
        <taxon>Leotiomycetes</taxon>
        <taxon>Helotiales</taxon>
        <taxon>Ploettnerulaceae</taxon>
        <taxon>Cadophora</taxon>
    </lineage>
</organism>
<dbReference type="Pfam" id="PF01425">
    <property type="entry name" value="Amidase"/>
    <property type="match status" value="1"/>
</dbReference>
<dbReference type="AlphaFoldDB" id="A0A8H7T587"/>
<evidence type="ECO:0000256" key="6">
    <source>
        <dbReference type="ARBA" id="ARBA00047407"/>
    </source>
</evidence>
<feature type="active site" description="Charge relay system" evidence="7">
    <location>
        <position position="50"/>
    </location>
</feature>
<name>A0A8H7T587_9HELO</name>
<dbReference type="OrthoDB" id="421993at2759"/>
<dbReference type="EMBL" id="JAFJYH010000319">
    <property type="protein sequence ID" value="KAG4413362.1"/>
    <property type="molecule type" value="Genomic_DNA"/>
</dbReference>
<gene>
    <name evidence="11" type="ORF">IFR04_013513</name>
</gene>
<feature type="active site" description="Charge relay system" evidence="7">
    <location>
        <position position="128"/>
    </location>
</feature>
<proteinExistence type="inferred from homology"/>